<organism evidence="2 3">
    <name type="scientific">Undibacterium nitidum</name>
    <dbReference type="NCBI Taxonomy" id="2762298"/>
    <lineage>
        <taxon>Bacteria</taxon>
        <taxon>Pseudomonadati</taxon>
        <taxon>Pseudomonadota</taxon>
        <taxon>Betaproteobacteria</taxon>
        <taxon>Burkholderiales</taxon>
        <taxon>Oxalobacteraceae</taxon>
        <taxon>Undibacterium</taxon>
    </lineage>
</organism>
<dbReference type="InterPro" id="IPR046732">
    <property type="entry name" value="DUF6624"/>
</dbReference>
<evidence type="ECO:0000256" key="1">
    <source>
        <dbReference type="SAM" id="SignalP"/>
    </source>
</evidence>
<keyword evidence="3" id="KW-1185">Reference proteome</keyword>
<feature type="chain" id="PRO_5037219039" description="Tetratricopeptide repeat protein" evidence="1">
    <location>
        <begin position="20"/>
        <end position="457"/>
    </location>
</feature>
<dbReference type="Proteomes" id="UP000627446">
    <property type="component" value="Unassembled WGS sequence"/>
</dbReference>
<name>A0A923HTY8_9BURK</name>
<evidence type="ECO:0008006" key="4">
    <source>
        <dbReference type="Google" id="ProtNLM"/>
    </source>
</evidence>
<accession>A0A923HTY8</accession>
<proteinExistence type="predicted"/>
<evidence type="ECO:0000313" key="3">
    <source>
        <dbReference type="Proteomes" id="UP000627446"/>
    </source>
</evidence>
<dbReference type="NCBIfam" id="NF047558">
    <property type="entry name" value="TPR_END_plus"/>
    <property type="match status" value="1"/>
</dbReference>
<comment type="caution">
    <text evidence="2">The sequence shown here is derived from an EMBL/GenBank/DDBJ whole genome shotgun (WGS) entry which is preliminary data.</text>
</comment>
<gene>
    <name evidence="2" type="ORF">H8K36_18180</name>
</gene>
<evidence type="ECO:0000313" key="2">
    <source>
        <dbReference type="EMBL" id="MBC3883325.1"/>
    </source>
</evidence>
<dbReference type="Pfam" id="PF20329">
    <property type="entry name" value="DUF6624"/>
    <property type="match status" value="1"/>
</dbReference>
<protein>
    <recommendedName>
        <fullName evidence="4">Tetratricopeptide repeat protein</fullName>
    </recommendedName>
</protein>
<feature type="signal peptide" evidence="1">
    <location>
        <begin position="1"/>
        <end position="19"/>
    </location>
</feature>
<dbReference type="RefSeq" id="WP_186917946.1">
    <property type="nucleotide sequence ID" value="NZ_JACOFZ010000013.1"/>
</dbReference>
<reference evidence="2" key="1">
    <citation type="submission" date="2020-08" db="EMBL/GenBank/DDBJ databases">
        <title>Novel species isolated from subtropical streams in China.</title>
        <authorList>
            <person name="Lu H."/>
        </authorList>
    </citation>
    <scope>NUCLEOTIDE SEQUENCE</scope>
    <source>
        <strain evidence="2">LX22W</strain>
    </source>
</reference>
<dbReference type="AlphaFoldDB" id="A0A923HTY8"/>
<keyword evidence="1" id="KW-0732">Signal</keyword>
<dbReference type="EMBL" id="JACOFZ010000013">
    <property type="protein sequence ID" value="MBC3883325.1"/>
    <property type="molecule type" value="Genomic_DNA"/>
</dbReference>
<sequence length="457" mass="52342">MKKWILAASIALAFSTTQAQSYSDYLLQARSALNNKDYKTATAQFKQAFSLKLGSYADLYDAACVAALTGDKDSAFKWLEQSIAQGWFNLDHLTTDSDLISLHKDKRWAPTLKTLKSKLVAQEKNYDHKLKAQLEKIYSEDQDLRKKLIAMEQKLGADSAEVKALWQQIDDKDEHNLKQVESIISENGWLGSDQVGPKASQTLFLVVQHARPEMRLKYVSLLRAAVKAKKADAASLALMEDRMATEAGDKQLYGSQLRRVNDQMELFPIADPDHLDERRASMGLPPIAEYVKIWKLDWDLANYKKQLEKYEAEQRVRVEDLARISDVLWRGQLSYLDYGKNVWVDIPSNLRVSKSEQEASTWLWSYGYDDEPHANAKDGIRLSEDGKKLGQEEVISRELRPNGALRIVTTMPGEDDRRPAQFRFTYTITADSFDRKKEVKLVGSEDYFVRHVYAWKK</sequence>